<dbReference type="InterPro" id="IPR008274">
    <property type="entry name" value="AldOxase/xan_DH_MoCoBD1"/>
</dbReference>
<dbReference type="InterPro" id="IPR037165">
    <property type="entry name" value="AldOxase/xan_DH_Mopterin-bd_sf"/>
</dbReference>
<protein>
    <submittedName>
        <fullName evidence="2">Isoquinoline 1-oxidoreductase beta subunit</fullName>
    </submittedName>
</protein>
<organism evidence="2 3">
    <name type="scientific">Rubrivivax gelatinosus</name>
    <name type="common">Rhodocyclus gelatinosus</name>
    <name type="synonym">Rhodopseudomonas gelatinosa</name>
    <dbReference type="NCBI Taxonomy" id="28068"/>
    <lineage>
        <taxon>Bacteria</taxon>
        <taxon>Pseudomonadati</taxon>
        <taxon>Pseudomonadota</taxon>
        <taxon>Betaproteobacteria</taxon>
        <taxon>Burkholderiales</taxon>
        <taxon>Sphaerotilaceae</taxon>
        <taxon>Rubrivivax</taxon>
    </lineage>
</organism>
<feature type="domain" description="Aldehyde oxidase/xanthine dehydrogenase a/b hammerhead" evidence="1">
    <location>
        <begin position="229"/>
        <end position="312"/>
    </location>
</feature>
<evidence type="ECO:0000259" key="1">
    <source>
        <dbReference type="SMART" id="SM01008"/>
    </source>
</evidence>
<dbReference type="Pfam" id="PF02738">
    <property type="entry name" value="MoCoBD_1"/>
    <property type="match status" value="1"/>
</dbReference>
<dbReference type="OrthoDB" id="9767994at2"/>
<dbReference type="RefSeq" id="WP_132645580.1">
    <property type="nucleotide sequence ID" value="NZ_CP181387.1"/>
</dbReference>
<proteinExistence type="predicted"/>
<dbReference type="PANTHER" id="PTHR47495:SF2">
    <property type="entry name" value="ALDEHYDE DEHYDROGENASE"/>
    <property type="match status" value="1"/>
</dbReference>
<dbReference type="Pfam" id="PF20256">
    <property type="entry name" value="MoCoBD_2"/>
    <property type="match status" value="2"/>
</dbReference>
<sequence length="743" mass="80200">MAIPVSQNELPPVLQRLLAEPLAAEPMPRRRFLKLAGAVGLALGAYPLAAEAKDEAVPAPLAPTQQPAAFVEIAPDGLVTVTVNRLEFGQGVQTALPLILAEELDADWSRVRSRLAGVAAAYADPMRGMQLTGGSASIRTSWLQYRELGARARAMLVEAAARRWQLPAGRLSTREGRVFGPGGREAGYGELAEAAMALPVPARVTLKEPRDFRLIGQPTTRLDARAKSSGRQSFGIDVQLPGLLTAVIARPPVFGGRLRLVDEREARAVRGVRAVLRVPLDLGGEGVAVVADGSFQARRGRDALRLEWDLDGVEKVDSARQLVQYRELATRPGPRKFDADMAALAQAPRQLEAEFVFPYLAHAAMEPLNCTVRLADDGAEIWTGSQMPGVDAAAAAEVLGLAPEKIRLDVQSSGGGFGRRAMGHRDYVVDACRVAQAMRRAGIHAPVKLLWTREDDMRGGFYRPLHLHRARIGFDDRGRVLAWDHVIVAQSITEGTLFGRYAIQNGIDSTCTEGMRDPYPLPMRLTVHHPKVNVPVHWWRSVGSTHTAFVMESLIDEIAQRTGQDPVAYRLALIGAEHPRYRAALELAVQRSGYGRRKLAPGQAWGVAVHECFGTVVAYVVEASLDDGRPVLHRVTAGVHCNLAVNPRGIEAQLQGAAIMGLSTCLPGSAITLEDGRVVQGNFGDFTIARMPDIPAFDVHLVPSAEPPSGMGEPGLPPLAPAFANAIARLAGRRLRSLPFDLG</sequence>
<dbReference type="SUPFAM" id="SSF56003">
    <property type="entry name" value="Molybdenum cofactor-binding domain"/>
    <property type="match status" value="2"/>
</dbReference>
<dbReference type="PIRSF" id="PIRSF036389">
    <property type="entry name" value="IOR_B"/>
    <property type="match status" value="1"/>
</dbReference>
<dbReference type="Proteomes" id="UP000295106">
    <property type="component" value="Unassembled WGS sequence"/>
</dbReference>
<dbReference type="InterPro" id="IPR046867">
    <property type="entry name" value="AldOxase/xan_DH_MoCoBD2"/>
</dbReference>
<dbReference type="Gene3D" id="3.90.1170.50">
    <property type="entry name" value="Aldehyde oxidase/xanthine dehydrogenase, a/b hammerhead"/>
    <property type="match status" value="1"/>
</dbReference>
<name>A0A4R2MHG7_RUBGE</name>
<dbReference type="Gene3D" id="3.30.365.10">
    <property type="entry name" value="Aldehyde oxidase/xanthine dehydrogenase, molybdopterin binding domain"/>
    <property type="match status" value="4"/>
</dbReference>
<dbReference type="PANTHER" id="PTHR47495">
    <property type="entry name" value="ALDEHYDE DEHYDROGENASE"/>
    <property type="match status" value="1"/>
</dbReference>
<dbReference type="InterPro" id="IPR012368">
    <property type="entry name" value="OxRdtase_Mopterin-bd_su_IorB"/>
</dbReference>
<dbReference type="SMART" id="SM01008">
    <property type="entry name" value="Ald_Xan_dh_C"/>
    <property type="match status" value="1"/>
</dbReference>
<dbReference type="InterPro" id="IPR006311">
    <property type="entry name" value="TAT_signal"/>
</dbReference>
<evidence type="ECO:0000313" key="2">
    <source>
        <dbReference type="EMBL" id="TCP04054.1"/>
    </source>
</evidence>
<evidence type="ECO:0000313" key="3">
    <source>
        <dbReference type="Proteomes" id="UP000295106"/>
    </source>
</evidence>
<dbReference type="InterPro" id="IPR052516">
    <property type="entry name" value="N-heterocyclic_Hydroxylase"/>
</dbReference>
<dbReference type="InterPro" id="IPR000674">
    <property type="entry name" value="Ald_Oxase/Xan_DH_a/b"/>
</dbReference>
<dbReference type="AlphaFoldDB" id="A0A4R2MHG7"/>
<dbReference type="GO" id="GO:0016491">
    <property type="term" value="F:oxidoreductase activity"/>
    <property type="evidence" value="ECO:0007669"/>
    <property type="project" value="InterPro"/>
</dbReference>
<comment type="caution">
    <text evidence="2">The sequence shown here is derived from an EMBL/GenBank/DDBJ whole genome shotgun (WGS) entry which is preliminary data.</text>
</comment>
<reference evidence="2 3" key="1">
    <citation type="submission" date="2019-03" db="EMBL/GenBank/DDBJ databases">
        <title>Genomic Encyclopedia of Type Strains, Phase IV (KMG-IV): sequencing the most valuable type-strain genomes for metagenomic binning, comparative biology and taxonomic classification.</title>
        <authorList>
            <person name="Goeker M."/>
        </authorList>
    </citation>
    <scope>NUCLEOTIDE SEQUENCE [LARGE SCALE GENOMIC DNA]</scope>
    <source>
        <strain evidence="2 3">DSM 1709</strain>
    </source>
</reference>
<accession>A0A4R2MHG7</accession>
<dbReference type="EMBL" id="SLXD01000003">
    <property type="protein sequence ID" value="TCP04054.1"/>
    <property type="molecule type" value="Genomic_DNA"/>
</dbReference>
<dbReference type="PROSITE" id="PS51318">
    <property type="entry name" value="TAT"/>
    <property type="match status" value="1"/>
</dbReference>
<gene>
    <name evidence="2" type="ORF">EV684_103303</name>
</gene>